<dbReference type="AlphaFoldDB" id="A0A251R395"/>
<proteinExistence type="predicted"/>
<dbReference type="Proteomes" id="UP000006882">
    <property type="component" value="Chromosome G1"/>
</dbReference>
<reference evidence="1 2" key="1">
    <citation type="journal article" date="2013" name="Nat. Genet.">
        <title>The high-quality draft genome of peach (Prunus persica) identifies unique patterns of genetic diversity, domestication and genome evolution.</title>
        <authorList>
            <consortium name="International Peach Genome Initiative"/>
            <person name="Verde I."/>
            <person name="Abbott A.G."/>
            <person name="Scalabrin S."/>
            <person name="Jung S."/>
            <person name="Shu S."/>
            <person name="Marroni F."/>
            <person name="Zhebentyayeva T."/>
            <person name="Dettori M.T."/>
            <person name="Grimwood J."/>
            <person name="Cattonaro F."/>
            <person name="Zuccolo A."/>
            <person name="Rossini L."/>
            <person name="Jenkins J."/>
            <person name="Vendramin E."/>
            <person name="Meisel L.A."/>
            <person name="Decroocq V."/>
            <person name="Sosinski B."/>
            <person name="Prochnik S."/>
            <person name="Mitros T."/>
            <person name="Policriti A."/>
            <person name="Cipriani G."/>
            <person name="Dondini L."/>
            <person name="Ficklin S."/>
            <person name="Goodstein D.M."/>
            <person name="Xuan P."/>
            <person name="Del Fabbro C."/>
            <person name="Aramini V."/>
            <person name="Copetti D."/>
            <person name="Gonzalez S."/>
            <person name="Horner D.S."/>
            <person name="Falchi R."/>
            <person name="Lucas S."/>
            <person name="Mica E."/>
            <person name="Maldonado J."/>
            <person name="Lazzari B."/>
            <person name="Bielenberg D."/>
            <person name="Pirona R."/>
            <person name="Miculan M."/>
            <person name="Barakat A."/>
            <person name="Testolin R."/>
            <person name="Stella A."/>
            <person name="Tartarini S."/>
            <person name="Tonutti P."/>
            <person name="Arus P."/>
            <person name="Orellana A."/>
            <person name="Wells C."/>
            <person name="Main D."/>
            <person name="Vizzotto G."/>
            <person name="Silva H."/>
            <person name="Salamini F."/>
            <person name="Schmutz J."/>
            <person name="Morgante M."/>
            <person name="Rokhsar D.S."/>
        </authorList>
    </citation>
    <scope>NUCLEOTIDE SEQUENCE [LARGE SCALE GENOMIC DNA]</scope>
    <source>
        <strain evidence="2">cv. Nemared</strain>
    </source>
</reference>
<accession>A0A251R395</accession>
<dbReference type="Gramene" id="ONI30541">
    <property type="protein sequence ID" value="ONI30541"/>
    <property type="gene ID" value="PRUPE_1G257000"/>
</dbReference>
<dbReference type="EMBL" id="CM007651">
    <property type="protein sequence ID" value="ONI30541.1"/>
    <property type="molecule type" value="Genomic_DNA"/>
</dbReference>
<keyword evidence="2" id="KW-1185">Reference proteome</keyword>
<evidence type="ECO:0000313" key="2">
    <source>
        <dbReference type="Proteomes" id="UP000006882"/>
    </source>
</evidence>
<name>A0A251R395_PRUPE</name>
<protein>
    <submittedName>
        <fullName evidence="1">Uncharacterized protein</fullName>
    </submittedName>
</protein>
<sequence>MEDALSFWTVHHKGRDQIIKGVETVEYTSDIALGMCLCSDKKVKFLVEKKRNIMVQVLVLVYLHKGLNIISSLRGKKIGK</sequence>
<organism evidence="1 2">
    <name type="scientific">Prunus persica</name>
    <name type="common">Peach</name>
    <name type="synonym">Amygdalus persica</name>
    <dbReference type="NCBI Taxonomy" id="3760"/>
    <lineage>
        <taxon>Eukaryota</taxon>
        <taxon>Viridiplantae</taxon>
        <taxon>Streptophyta</taxon>
        <taxon>Embryophyta</taxon>
        <taxon>Tracheophyta</taxon>
        <taxon>Spermatophyta</taxon>
        <taxon>Magnoliopsida</taxon>
        <taxon>eudicotyledons</taxon>
        <taxon>Gunneridae</taxon>
        <taxon>Pentapetalae</taxon>
        <taxon>rosids</taxon>
        <taxon>fabids</taxon>
        <taxon>Rosales</taxon>
        <taxon>Rosaceae</taxon>
        <taxon>Amygdaloideae</taxon>
        <taxon>Amygdaleae</taxon>
        <taxon>Prunus</taxon>
    </lineage>
</organism>
<gene>
    <name evidence="1" type="ORF">PRUPE_1G257000</name>
</gene>
<evidence type="ECO:0000313" key="1">
    <source>
        <dbReference type="EMBL" id="ONI30541.1"/>
    </source>
</evidence>